<dbReference type="Proteomes" id="UP001064489">
    <property type="component" value="Chromosome 3"/>
</dbReference>
<reference evidence="6" key="1">
    <citation type="journal article" date="2022" name="Plant J.">
        <title>Strategies of tolerance reflected in two North American maple genomes.</title>
        <authorList>
            <person name="McEvoy S.L."/>
            <person name="Sezen U.U."/>
            <person name="Trouern-Trend A."/>
            <person name="McMahon S.M."/>
            <person name="Schaberg P.G."/>
            <person name="Yang J."/>
            <person name="Wegrzyn J.L."/>
            <person name="Swenson N.G."/>
        </authorList>
    </citation>
    <scope>NUCLEOTIDE SEQUENCE</scope>
    <source>
        <strain evidence="6">91603</strain>
    </source>
</reference>
<sequence length="135" mass="14814">MITYIGGGAPLELYSGPSGTEVSSVLQDNGNLVLKQGITERILWQTFDFPMDCFLPGMKLGINHMTGQNLSHTPWLTDSIPASGAFSLASWSKLWIWILIAVAATLIVILSGILVFLRPRILRLQGAPEFIKVEM</sequence>
<feature type="domain" description="Bulb-type lectin" evidence="5">
    <location>
        <begin position="20"/>
        <end position="75"/>
    </location>
</feature>
<keyword evidence="7" id="KW-1185">Reference proteome</keyword>
<name>A0AAD5NWP0_ACENE</name>
<dbReference type="Pfam" id="PF01453">
    <property type="entry name" value="B_lectin"/>
    <property type="match status" value="1"/>
</dbReference>
<evidence type="ECO:0000256" key="1">
    <source>
        <dbReference type="ARBA" id="ARBA00022729"/>
    </source>
</evidence>
<keyword evidence="4" id="KW-0812">Transmembrane</keyword>
<evidence type="ECO:0000256" key="4">
    <source>
        <dbReference type="SAM" id="Phobius"/>
    </source>
</evidence>
<evidence type="ECO:0000256" key="2">
    <source>
        <dbReference type="ARBA" id="ARBA00023157"/>
    </source>
</evidence>
<dbReference type="PANTHER" id="PTHR32444">
    <property type="entry name" value="BULB-TYPE LECTIN DOMAIN-CONTAINING PROTEIN"/>
    <property type="match status" value="1"/>
</dbReference>
<dbReference type="SUPFAM" id="SSF51110">
    <property type="entry name" value="alpha-D-mannose-specific plant lectins"/>
    <property type="match status" value="1"/>
</dbReference>
<dbReference type="PANTHER" id="PTHR32444:SF226">
    <property type="entry name" value="BULB-TYPE LECTIN DOMAIN-CONTAINING PROTEIN"/>
    <property type="match status" value="1"/>
</dbReference>
<protein>
    <recommendedName>
        <fullName evidence="5">Bulb-type lectin domain-containing protein</fullName>
    </recommendedName>
</protein>
<organism evidence="6 7">
    <name type="scientific">Acer negundo</name>
    <name type="common">Box elder</name>
    <dbReference type="NCBI Taxonomy" id="4023"/>
    <lineage>
        <taxon>Eukaryota</taxon>
        <taxon>Viridiplantae</taxon>
        <taxon>Streptophyta</taxon>
        <taxon>Embryophyta</taxon>
        <taxon>Tracheophyta</taxon>
        <taxon>Spermatophyta</taxon>
        <taxon>Magnoliopsida</taxon>
        <taxon>eudicotyledons</taxon>
        <taxon>Gunneridae</taxon>
        <taxon>Pentapetalae</taxon>
        <taxon>rosids</taxon>
        <taxon>malvids</taxon>
        <taxon>Sapindales</taxon>
        <taxon>Sapindaceae</taxon>
        <taxon>Hippocastanoideae</taxon>
        <taxon>Acereae</taxon>
        <taxon>Acer</taxon>
    </lineage>
</organism>
<keyword evidence="3" id="KW-0325">Glycoprotein</keyword>
<accession>A0AAD5NWP0</accession>
<keyword evidence="1" id="KW-0732">Signal</keyword>
<evidence type="ECO:0000313" key="6">
    <source>
        <dbReference type="EMBL" id="KAI9185389.1"/>
    </source>
</evidence>
<evidence type="ECO:0000256" key="3">
    <source>
        <dbReference type="ARBA" id="ARBA00023180"/>
    </source>
</evidence>
<feature type="transmembrane region" description="Helical" evidence="4">
    <location>
        <begin position="94"/>
        <end position="117"/>
    </location>
</feature>
<comment type="caution">
    <text evidence="6">The sequence shown here is derived from an EMBL/GenBank/DDBJ whole genome shotgun (WGS) entry which is preliminary data.</text>
</comment>
<keyword evidence="4" id="KW-0472">Membrane</keyword>
<gene>
    <name evidence="6" type="ORF">LWI28_006746</name>
</gene>
<keyword evidence="4" id="KW-1133">Transmembrane helix</keyword>
<dbReference type="EMBL" id="JAJSOW010000100">
    <property type="protein sequence ID" value="KAI9185389.1"/>
    <property type="molecule type" value="Genomic_DNA"/>
</dbReference>
<reference evidence="6" key="2">
    <citation type="submission" date="2023-02" db="EMBL/GenBank/DDBJ databases">
        <authorList>
            <person name="Swenson N.G."/>
            <person name="Wegrzyn J.L."/>
            <person name="Mcevoy S.L."/>
        </authorList>
    </citation>
    <scope>NUCLEOTIDE SEQUENCE</scope>
    <source>
        <strain evidence="6">91603</strain>
        <tissue evidence="6">Leaf</tissue>
    </source>
</reference>
<dbReference type="InterPro" id="IPR036426">
    <property type="entry name" value="Bulb-type_lectin_dom_sf"/>
</dbReference>
<keyword evidence="2" id="KW-1015">Disulfide bond</keyword>
<dbReference type="AlphaFoldDB" id="A0AAD5NWP0"/>
<evidence type="ECO:0000313" key="7">
    <source>
        <dbReference type="Proteomes" id="UP001064489"/>
    </source>
</evidence>
<dbReference type="InterPro" id="IPR001480">
    <property type="entry name" value="Bulb-type_lectin_dom"/>
</dbReference>
<proteinExistence type="predicted"/>
<evidence type="ECO:0000259" key="5">
    <source>
        <dbReference type="Pfam" id="PF01453"/>
    </source>
</evidence>